<feature type="region of interest" description="Disordered" evidence="1">
    <location>
        <begin position="54"/>
        <end position="76"/>
    </location>
</feature>
<comment type="caution">
    <text evidence="2">The sequence shown here is derived from an EMBL/GenBank/DDBJ whole genome shotgun (WGS) entry which is preliminary data.</text>
</comment>
<accession>A0AAE3H5A4</accession>
<gene>
    <name evidence="2" type="ORF">EGI31_15940</name>
</gene>
<dbReference type="EMBL" id="RJUF01000173">
    <property type="protein sequence ID" value="MCP9764435.1"/>
    <property type="molecule type" value="Genomic_DNA"/>
</dbReference>
<proteinExistence type="predicted"/>
<sequence>METENYPYFWDSFFLKRTVKLNLDGIAFNRILELRLRSKNRTQKTLRRSFTTKETEEFHKVPQSNSLKKLHNIDIQ</sequence>
<dbReference type="Proteomes" id="UP001204144">
    <property type="component" value="Unassembled WGS sequence"/>
</dbReference>
<organism evidence="2 3">
    <name type="scientific">Lacihabitans soyangensis</name>
    <dbReference type="NCBI Taxonomy" id="869394"/>
    <lineage>
        <taxon>Bacteria</taxon>
        <taxon>Pseudomonadati</taxon>
        <taxon>Bacteroidota</taxon>
        <taxon>Cytophagia</taxon>
        <taxon>Cytophagales</taxon>
        <taxon>Leadbetterellaceae</taxon>
        <taxon>Lacihabitans</taxon>
    </lineage>
</organism>
<protein>
    <submittedName>
        <fullName evidence="2">Uncharacterized protein</fullName>
    </submittedName>
</protein>
<reference evidence="2 3" key="1">
    <citation type="submission" date="2018-11" db="EMBL/GenBank/DDBJ databases">
        <title>Novel bacteria species description.</title>
        <authorList>
            <person name="Han J.-H."/>
        </authorList>
    </citation>
    <scope>NUCLEOTIDE SEQUENCE [LARGE SCALE GENOMIC DNA]</scope>
    <source>
        <strain evidence="2 3">KCTC23259</strain>
    </source>
</reference>
<evidence type="ECO:0000256" key="1">
    <source>
        <dbReference type="SAM" id="MobiDB-lite"/>
    </source>
</evidence>
<dbReference type="AlphaFoldDB" id="A0AAE3H5A4"/>
<keyword evidence="3" id="KW-1185">Reference proteome</keyword>
<evidence type="ECO:0000313" key="2">
    <source>
        <dbReference type="EMBL" id="MCP9764435.1"/>
    </source>
</evidence>
<evidence type="ECO:0000313" key="3">
    <source>
        <dbReference type="Proteomes" id="UP001204144"/>
    </source>
</evidence>
<name>A0AAE3H5A4_9BACT</name>